<comment type="catalytic activity">
    <reaction evidence="11">
        <text>ATP + H2O = ADP + phosphate + H(+)</text>
        <dbReference type="Rhea" id="RHEA:13065"/>
        <dbReference type="ChEBI" id="CHEBI:15377"/>
        <dbReference type="ChEBI" id="CHEBI:15378"/>
        <dbReference type="ChEBI" id="CHEBI:30616"/>
        <dbReference type="ChEBI" id="CHEBI:43474"/>
        <dbReference type="ChEBI" id="CHEBI:456216"/>
        <dbReference type="EC" id="3.6.4.12"/>
    </reaction>
    <physiologicalReaction direction="left-to-right" evidence="11">
        <dbReference type="Rhea" id="RHEA:13066"/>
    </physiologicalReaction>
</comment>
<dbReference type="GO" id="GO:1902969">
    <property type="term" value="P:mitotic DNA replication"/>
    <property type="evidence" value="ECO:0007669"/>
    <property type="project" value="TreeGrafter"/>
</dbReference>
<evidence type="ECO:0000256" key="3">
    <source>
        <dbReference type="ARBA" id="ARBA00022705"/>
    </source>
</evidence>
<dbReference type="InterPro" id="IPR033762">
    <property type="entry name" value="MCM_OB"/>
</dbReference>
<dbReference type="GO" id="GO:0003697">
    <property type="term" value="F:single-stranded DNA binding"/>
    <property type="evidence" value="ECO:0007669"/>
    <property type="project" value="TreeGrafter"/>
</dbReference>
<dbReference type="PANTHER" id="PTHR11630:SF43">
    <property type="entry name" value="DNA REPLICATION LICENSING FACTOR MCM6"/>
    <property type="match status" value="1"/>
</dbReference>
<dbReference type="Pfam" id="PF17207">
    <property type="entry name" value="MCM_OB"/>
    <property type="match status" value="1"/>
</dbReference>
<dbReference type="GO" id="GO:0006270">
    <property type="term" value="P:DNA replication initiation"/>
    <property type="evidence" value="ECO:0007669"/>
    <property type="project" value="UniProtKB-UniRule"/>
</dbReference>
<protein>
    <recommendedName>
        <fullName evidence="13">DNA replication licensing factor MCM6</fullName>
        <ecNumber evidence="13">3.6.4.12</ecNumber>
    </recommendedName>
</protein>
<dbReference type="FunFam" id="3.30.1640.10:FF:000004">
    <property type="entry name" value="DNA helicase"/>
    <property type="match status" value="1"/>
</dbReference>
<evidence type="ECO:0000256" key="8">
    <source>
        <dbReference type="ARBA" id="ARBA00023125"/>
    </source>
</evidence>
<dbReference type="EMBL" id="JAXCGZ010013280">
    <property type="protein sequence ID" value="KAK7072985.1"/>
    <property type="molecule type" value="Genomic_DNA"/>
</dbReference>
<keyword evidence="7 12" id="KW-0067">ATP-binding</keyword>
<dbReference type="Pfam" id="PF00493">
    <property type="entry name" value="MCM"/>
    <property type="match status" value="1"/>
</dbReference>
<dbReference type="PANTHER" id="PTHR11630">
    <property type="entry name" value="DNA REPLICATION LICENSING FACTOR MCM FAMILY MEMBER"/>
    <property type="match status" value="1"/>
</dbReference>
<comment type="function">
    <text evidence="13">Acts as component of the MCM2-7 complex (MCM complex) which is the replicative helicase essential for 'once per cell cycle' DNA replication initiation and elongation in eukaryotic cells. The active ATPase sites in the MCM2-7 ring are formed through the interaction surfaces of two neighboring subunits such that a critical structure of a conserved arginine finger motif is provided in trans relative to the ATP-binding site of the Walker A box of the adjacent subunit. The six ATPase active sites, however, are likely to contribute differentially to the complex helicase activity.</text>
</comment>
<feature type="region of interest" description="Disordered" evidence="14">
    <location>
        <begin position="653"/>
        <end position="699"/>
    </location>
</feature>
<evidence type="ECO:0000256" key="1">
    <source>
        <dbReference type="ARBA" id="ARBA00004123"/>
    </source>
</evidence>
<dbReference type="SMART" id="SM00350">
    <property type="entry name" value="MCM"/>
    <property type="match status" value="1"/>
</dbReference>
<keyword evidence="4 12" id="KW-0547">Nucleotide-binding</keyword>
<dbReference type="InterPro" id="IPR027925">
    <property type="entry name" value="MCM_N"/>
</dbReference>
<evidence type="ECO:0000256" key="12">
    <source>
        <dbReference type="RuleBase" id="RU004070"/>
    </source>
</evidence>
<evidence type="ECO:0000256" key="13">
    <source>
        <dbReference type="RuleBase" id="RU368064"/>
    </source>
</evidence>
<feature type="compositionally biased region" description="Acidic residues" evidence="14">
    <location>
        <begin position="657"/>
        <end position="671"/>
    </location>
</feature>
<dbReference type="Pfam" id="PF18263">
    <property type="entry name" value="WHD_MCM6"/>
    <property type="match status" value="1"/>
</dbReference>
<dbReference type="PROSITE" id="PS00847">
    <property type="entry name" value="MCM_1"/>
    <property type="match status" value="1"/>
</dbReference>
<evidence type="ECO:0000313" key="16">
    <source>
        <dbReference type="EMBL" id="KAK7072985.1"/>
    </source>
</evidence>
<dbReference type="EC" id="3.6.4.12" evidence="13"/>
<dbReference type="InterPro" id="IPR041024">
    <property type="entry name" value="Mcm6_C"/>
</dbReference>
<dbReference type="PROSITE" id="PS50051">
    <property type="entry name" value="MCM_2"/>
    <property type="match status" value="1"/>
</dbReference>
<dbReference type="InterPro" id="IPR001208">
    <property type="entry name" value="MCM_dom"/>
</dbReference>
<keyword evidence="6 13" id="KW-0347">Helicase</keyword>
<accession>A0AAN9A5D9</accession>
<evidence type="ECO:0000256" key="14">
    <source>
        <dbReference type="SAM" id="MobiDB-lite"/>
    </source>
</evidence>
<gene>
    <name evidence="16" type="primary">MCM6</name>
    <name evidence="16" type="ORF">SK128_000811</name>
</gene>
<dbReference type="GO" id="GO:0005524">
    <property type="term" value="F:ATP binding"/>
    <property type="evidence" value="ECO:0007669"/>
    <property type="project" value="UniProtKB-UniRule"/>
</dbReference>
<dbReference type="FunFam" id="2.40.50.140:FF:000091">
    <property type="entry name" value="DNA helicase"/>
    <property type="match status" value="1"/>
</dbReference>
<dbReference type="SUPFAM" id="SSF52540">
    <property type="entry name" value="P-loop containing nucleoside triphosphate hydrolases"/>
    <property type="match status" value="1"/>
</dbReference>
<dbReference type="InterPro" id="IPR027417">
    <property type="entry name" value="P-loop_NTPase"/>
</dbReference>
<evidence type="ECO:0000256" key="5">
    <source>
        <dbReference type="ARBA" id="ARBA00022801"/>
    </source>
</evidence>
<comment type="similarity">
    <text evidence="2 12">Belongs to the MCM family.</text>
</comment>
<dbReference type="Gene3D" id="3.30.1640.10">
    <property type="entry name" value="mini-chromosome maintenance (MCM) complex, chain A, domain 1"/>
    <property type="match status" value="1"/>
</dbReference>
<evidence type="ECO:0000256" key="11">
    <source>
        <dbReference type="ARBA" id="ARBA00048432"/>
    </source>
</evidence>
<keyword evidence="10 13" id="KW-0131">Cell cycle</keyword>
<dbReference type="InterPro" id="IPR008049">
    <property type="entry name" value="MCM6"/>
</dbReference>
<dbReference type="FunFam" id="3.40.50.300:FF:000115">
    <property type="entry name" value="DNA helicase"/>
    <property type="match status" value="1"/>
</dbReference>
<keyword evidence="8 12" id="KW-0238">DNA-binding</keyword>
<evidence type="ECO:0000256" key="7">
    <source>
        <dbReference type="ARBA" id="ARBA00022840"/>
    </source>
</evidence>
<dbReference type="CDD" id="cd17757">
    <property type="entry name" value="MCM6"/>
    <property type="match status" value="1"/>
</dbReference>
<evidence type="ECO:0000256" key="9">
    <source>
        <dbReference type="ARBA" id="ARBA00023242"/>
    </source>
</evidence>
<dbReference type="GO" id="GO:0005634">
    <property type="term" value="C:nucleus"/>
    <property type="evidence" value="ECO:0007669"/>
    <property type="project" value="UniProtKB-SubCell"/>
</dbReference>
<dbReference type="InterPro" id="IPR031327">
    <property type="entry name" value="MCM"/>
</dbReference>
<dbReference type="FunFam" id="2.20.28.10:FF:000003">
    <property type="entry name" value="DNA helicase"/>
    <property type="match status" value="1"/>
</dbReference>
<dbReference type="Gene3D" id="2.40.50.140">
    <property type="entry name" value="Nucleic acid-binding proteins"/>
    <property type="match status" value="1"/>
</dbReference>
<dbReference type="PRINTS" id="PR01662">
    <property type="entry name" value="MCMPROTEIN6"/>
</dbReference>
<dbReference type="GO" id="GO:0016787">
    <property type="term" value="F:hydrolase activity"/>
    <property type="evidence" value="ECO:0007669"/>
    <property type="project" value="UniProtKB-KW"/>
</dbReference>
<sequence>MDVAETRTGQVHVVDDVGDRCQKLFQDFLEEFQEGGEVKYLEEARDLVKPERNTLEVSFSDIEKANQNLSTTIIEEYYRVYPFLCHAIRNFVRDHTEVPVEKEYYVSFVDVPTRHKIRELTTVKLGTLVRISGQVVRTHPVHPELVAGTFNCLDCQTLIKDVEQQFKYTQPTICRNPVCSNRQRFLLDTNKSRFVDFQKVRIQEIQAELPRGCIPRSVEVVVRAEAVECAQAGDRCDFTGTLIVVPDVSALNLPGARAESSARHKGEESEGVTGLKALGVRDLNYRMAFLACSITPTNPKFGGKEIRGEEMTAEAIKRQMTELEWNKVYEMSRDKNLYQNLISSLFPTIHGNDEVKRGILLMLFGGVPKTTMEGTTLRGDINVCVVGDPSTAKSQFLKQVSDFSPRAVYTSGKASTAAGLTAAVVKDEESHESVIEAGALMLADNGVCCIDEFDKMDIRDQVAIHEAMEQQTISITKAGVKATLNARTSILAAANPIGGRYDRTKSLRQNIAMTAPIMSRFDLFFILVDECNEVTDYAIARRIVDLHSRNEESIDRTYALEEIQRYIMFARQFKPKVNKEASEYLVEQYRNLRQRDSSGAAKSSWRITVRQLESMIRLSEAMARMHCSDEVQPKHVKEAFRLLNKSIIRVEQPDVHLEEDETEQVDEPMETDENRAPNGQINDDAGDGDEKGTDIQKKKKMKLSYESYRNMSNLLVMHIRREEAKMEEDESETAGLKKSAVINWYLDEISSEIESEAELIERKLIVEKVLERLMYHDQVIIPLTRSGLKGSSLASEDEEDPLLVVHPNYLLDA</sequence>
<dbReference type="Pfam" id="PF14551">
    <property type="entry name" value="MCM_N"/>
    <property type="match status" value="1"/>
</dbReference>
<dbReference type="InterPro" id="IPR018525">
    <property type="entry name" value="MCM_CS"/>
</dbReference>
<organism evidence="16 17">
    <name type="scientific">Halocaridina rubra</name>
    <name type="common">Hawaiian red shrimp</name>
    <dbReference type="NCBI Taxonomy" id="373956"/>
    <lineage>
        <taxon>Eukaryota</taxon>
        <taxon>Metazoa</taxon>
        <taxon>Ecdysozoa</taxon>
        <taxon>Arthropoda</taxon>
        <taxon>Crustacea</taxon>
        <taxon>Multicrustacea</taxon>
        <taxon>Malacostraca</taxon>
        <taxon>Eumalacostraca</taxon>
        <taxon>Eucarida</taxon>
        <taxon>Decapoda</taxon>
        <taxon>Pleocyemata</taxon>
        <taxon>Caridea</taxon>
        <taxon>Atyoidea</taxon>
        <taxon>Atyidae</taxon>
        <taxon>Halocaridina</taxon>
    </lineage>
</organism>
<keyword evidence="17" id="KW-1185">Reference proteome</keyword>
<dbReference type="GO" id="GO:0042555">
    <property type="term" value="C:MCM complex"/>
    <property type="evidence" value="ECO:0007669"/>
    <property type="project" value="UniProtKB-UniRule"/>
</dbReference>
<proteinExistence type="inferred from homology"/>
<dbReference type="Pfam" id="PF17855">
    <property type="entry name" value="MCM_lid"/>
    <property type="match status" value="1"/>
</dbReference>
<dbReference type="FunFam" id="1.20.58.870:FF:000001">
    <property type="entry name" value="DNA helicase"/>
    <property type="match status" value="1"/>
</dbReference>
<dbReference type="Gene3D" id="3.40.50.300">
    <property type="entry name" value="P-loop containing nucleotide triphosphate hydrolases"/>
    <property type="match status" value="1"/>
</dbReference>
<evidence type="ECO:0000259" key="15">
    <source>
        <dbReference type="PROSITE" id="PS50051"/>
    </source>
</evidence>
<reference evidence="16 17" key="1">
    <citation type="submission" date="2023-11" db="EMBL/GenBank/DDBJ databases">
        <title>Halocaridina rubra genome assembly.</title>
        <authorList>
            <person name="Smith C."/>
        </authorList>
    </citation>
    <scope>NUCLEOTIDE SEQUENCE [LARGE SCALE GENOMIC DNA]</scope>
    <source>
        <strain evidence="16">EP-1</strain>
        <tissue evidence="16">Whole</tissue>
    </source>
</reference>
<evidence type="ECO:0000256" key="4">
    <source>
        <dbReference type="ARBA" id="ARBA00022741"/>
    </source>
</evidence>
<dbReference type="GO" id="GO:0000727">
    <property type="term" value="P:double-strand break repair via break-induced replication"/>
    <property type="evidence" value="ECO:0007669"/>
    <property type="project" value="TreeGrafter"/>
</dbReference>
<dbReference type="Gene3D" id="2.20.28.10">
    <property type="match status" value="1"/>
</dbReference>
<keyword evidence="5 13" id="KW-0378">Hydrolase</keyword>
<feature type="domain" description="MCM C-terminal AAA(+) ATPase" evidence="15">
    <location>
        <begin position="337"/>
        <end position="543"/>
    </location>
</feature>
<comment type="subunit">
    <text evidence="13">Component of the MCM2-7 complex.</text>
</comment>
<dbReference type="Gene3D" id="1.20.58.870">
    <property type="match status" value="1"/>
</dbReference>
<evidence type="ECO:0000256" key="2">
    <source>
        <dbReference type="ARBA" id="ARBA00008010"/>
    </source>
</evidence>
<dbReference type="SUPFAM" id="SSF50249">
    <property type="entry name" value="Nucleic acid-binding proteins"/>
    <property type="match status" value="1"/>
</dbReference>
<dbReference type="InterPro" id="IPR012340">
    <property type="entry name" value="NA-bd_OB-fold"/>
</dbReference>
<comment type="subcellular location">
    <subcellularLocation>
        <location evidence="1 13">Nucleus</location>
    </subcellularLocation>
</comment>
<dbReference type="PRINTS" id="PR01657">
    <property type="entry name" value="MCMFAMILY"/>
</dbReference>
<name>A0AAN9A5D9_HALRR</name>
<dbReference type="InterPro" id="IPR041562">
    <property type="entry name" value="MCM_lid"/>
</dbReference>
<evidence type="ECO:0000313" key="17">
    <source>
        <dbReference type="Proteomes" id="UP001381693"/>
    </source>
</evidence>
<evidence type="ECO:0000256" key="6">
    <source>
        <dbReference type="ARBA" id="ARBA00022806"/>
    </source>
</evidence>
<dbReference type="Proteomes" id="UP001381693">
    <property type="component" value="Unassembled WGS sequence"/>
</dbReference>
<keyword evidence="9" id="KW-0539">Nucleus</keyword>
<evidence type="ECO:0000256" key="10">
    <source>
        <dbReference type="ARBA" id="ARBA00023306"/>
    </source>
</evidence>
<dbReference type="GO" id="GO:1990518">
    <property type="term" value="F:single-stranded 3'-5' DNA helicase activity"/>
    <property type="evidence" value="ECO:0007669"/>
    <property type="project" value="TreeGrafter"/>
</dbReference>
<keyword evidence="3 13" id="KW-0235">DNA replication</keyword>
<dbReference type="AlphaFoldDB" id="A0AAN9A5D9"/>
<comment type="caution">
    <text evidence="16">The sequence shown here is derived from an EMBL/GenBank/DDBJ whole genome shotgun (WGS) entry which is preliminary data.</text>
</comment>